<feature type="chain" id="PRO_5044983972" evidence="2">
    <location>
        <begin position="27"/>
        <end position="489"/>
    </location>
</feature>
<keyword evidence="2" id="KW-0472">Membrane</keyword>
<dbReference type="PANTHER" id="PTHR30203">
    <property type="entry name" value="OUTER MEMBRANE CATION EFFLUX PROTEIN"/>
    <property type="match status" value="1"/>
</dbReference>
<dbReference type="NCBIfam" id="TIGR01845">
    <property type="entry name" value="outer_NodT"/>
    <property type="match status" value="1"/>
</dbReference>
<keyword evidence="2" id="KW-0564">Palmitate</keyword>
<sequence>MSMVKPLLLSSMTLACSMALSGCAVGPDFKSAVPAVQTPAQFARQDARADAPPLPSVDVRDAAFWREFGDDTLTTLVRQALGGNHDLGAALARLQAADAVLNEAQMDRYPTVTMNAGATQQKQSQDQLNPGQPRSTRSYNAGIAAQWEVDLFGGVRRAVEAQQAQRLATHADLAALQVVIAAQVADSYAQLRGTQLRLQIAQANARNQRDTLQLVERRLQAGMATDLDASRARALLLGSEARIPNLQAQAAVLQHRLAVLAGLPPGDLIDMLGSAQELPRLPAVPRADTPGELLRRRPDIAAAEARLHAATARVGVATADLFPRLSIGGLLGSFALGGNDLFKGSTTTSSVFLGVDWSFLDVGRVRARIAASEAGAAESLAQYQQSVLQALEETENALVRANRSREELQVLTSATQQRDKASKLAQRMYQGGTIGLYEVLDAQREQLAAQDASSQSQVEALRNSIAVYKALAGGWLAGGEMRGVGYSEG</sequence>
<dbReference type="Proteomes" id="UP001058290">
    <property type="component" value="Chromosome"/>
</dbReference>
<dbReference type="Pfam" id="PF02321">
    <property type="entry name" value="OEP"/>
    <property type="match status" value="2"/>
</dbReference>
<comment type="subcellular location">
    <subcellularLocation>
        <location evidence="2">Cell membrane</location>
        <topology evidence="2">Lipid-anchor</topology>
    </subcellularLocation>
</comment>
<protein>
    <submittedName>
        <fullName evidence="4">Efflux transporter outer membrane subunit</fullName>
    </submittedName>
</protein>
<dbReference type="SUPFAM" id="SSF56954">
    <property type="entry name" value="Outer membrane efflux proteins (OEP)"/>
    <property type="match status" value="1"/>
</dbReference>
<accession>A0ABY6A4F7</accession>
<keyword evidence="2" id="KW-0812">Transmembrane</keyword>
<dbReference type="EMBL" id="CP104377">
    <property type="protein sequence ID" value="UXC20484.1"/>
    <property type="molecule type" value="Genomic_DNA"/>
</dbReference>
<evidence type="ECO:0000256" key="1">
    <source>
        <dbReference type="ARBA" id="ARBA00007613"/>
    </source>
</evidence>
<dbReference type="InterPro" id="IPR003423">
    <property type="entry name" value="OMP_efflux"/>
</dbReference>
<dbReference type="Gene3D" id="2.20.200.10">
    <property type="entry name" value="Outer membrane efflux proteins (OEP)"/>
    <property type="match status" value="1"/>
</dbReference>
<reference evidence="4" key="1">
    <citation type="submission" date="2022-09" db="EMBL/GenBank/DDBJ databases">
        <title>Bacterial diversity in gut of crayfish and pufferfish.</title>
        <authorList>
            <person name="Huang Y."/>
        </authorList>
    </citation>
    <scope>NUCLEOTIDE SEQUENCE</scope>
    <source>
        <strain evidence="4">PR12</strain>
    </source>
</reference>
<dbReference type="PROSITE" id="PS51257">
    <property type="entry name" value="PROKAR_LIPOPROTEIN"/>
    <property type="match status" value="1"/>
</dbReference>
<evidence type="ECO:0000313" key="5">
    <source>
        <dbReference type="Proteomes" id="UP001058290"/>
    </source>
</evidence>
<keyword evidence="2" id="KW-0732">Signal</keyword>
<keyword evidence="2" id="KW-0449">Lipoprotein</keyword>
<keyword evidence="2" id="KW-1134">Transmembrane beta strand</keyword>
<evidence type="ECO:0000313" key="4">
    <source>
        <dbReference type="EMBL" id="UXC20484.1"/>
    </source>
</evidence>
<organism evidence="4 5">
    <name type="scientific">Comamonas squillarum</name>
    <dbReference type="NCBI Taxonomy" id="2977320"/>
    <lineage>
        <taxon>Bacteria</taxon>
        <taxon>Pseudomonadati</taxon>
        <taxon>Pseudomonadota</taxon>
        <taxon>Betaproteobacteria</taxon>
        <taxon>Burkholderiales</taxon>
        <taxon>Comamonadaceae</taxon>
        <taxon>Comamonas</taxon>
    </lineage>
</organism>
<comment type="similarity">
    <text evidence="1 2">Belongs to the outer membrane factor (OMF) (TC 1.B.17) family.</text>
</comment>
<proteinExistence type="inferred from homology"/>
<evidence type="ECO:0000256" key="2">
    <source>
        <dbReference type="RuleBase" id="RU362097"/>
    </source>
</evidence>
<evidence type="ECO:0000256" key="3">
    <source>
        <dbReference type="SAM" id="MobiDB-lite"/>
    </source>
</evidence>
<feature type="signal peptide" evidence="2">
    <location>
        <begin position="1"/>
        <end position="26"/>
    </location>
</feature>
<dbReference type="InterPro" id="IPR010131">
    <property type="entry name" value="MdtP/NodT-like"/>
</dbReference>
<feature type="region of interest" description="Disordered" evidence="3">
    <location>
        <begin position="118"/>
        <end position="137"/>
    </location>
</feature>
<dbReference type="PANTHER" id="PTHR30203:SF25">
    <property type="entry name" value="OUTER MEMBRANE PROTEIN-RELATED"/>
    <property type="match status" value="1"/>
</dbReference>
<name>A0ABY6A4F7_9BURK</name>
<gene>
    <name evidence="4" type="ORF">N4T19_10400</name>
</gene>
<dbReference type="Gene3D" id="1.20.1600.10">
    <property type="entry name" value="Outer membrane efflux proteins (OEP)"/>
    <property type="match status" value="1"/>
</dbReference>
<keyword evidence="5" id="KW-1185">Reference proteome</keyword>